<dbReference type="CDD" id="cd06171">
    <property type="entry name" value="Sigma70_r4"/>
    <property type="match status" value="1"/>
</dbReference>
<sequence>MNYSKLLKKAQKGNDQAFLTLIDQEKEKLYRIAFTYVKNETDALDIVQETIYKAYTSISSLKEPAYFSTWLTRILINSSLDFIRKNNKVIPIEQESLERIESHQTAFSEDKLDLLNAIDQLEEKYKTAVLLRFYQDLSVKQIAKILECPEGTVKTNLHRAINKLRTTFKEVCINE</sequence>
<dbReference type="Proteomes" id="UP000190042">
    <property type="component" value="Unassembled WGS sequence"/>
</dbReference>
<dbReference type="Pfam" id="PF04542">
    <property type="entry name" value="Sigma70_r2"/>
    <property type="match status" value="1"/>
</dbReference>
<dbReference type="InterPro" id="IPR013325">
    <property type="entry name" value="RNA_pol_sigma_r2"/>
</dbReference>
<dbReference type="Gene3D" id="1.10.10.10">
    <property type="entry name" value="Winged helix-like DNA-binding domain superfamily/Winged helix DNA-binding domain"/>
    <property type="match status" value="1"/>
</dbReference>
<name>A0A1T4Y8B8_9BACL</name>
<evidence type="ECO:0000256" key="2">
    <source>
        <dbReference type="ARBA" id="ARBA00023015"/>
    </source>
</evidence>
<proteinExistence type="inferred from homology"/>
<evidence type="ECO:0000256" key="1">
    <source>
        <dbReference type="ARBA" id="ARBA00010641"/>
    </source>
</evidence>
<dbReference type="SUPFAM" id="SSF88659">
    <property type="entry name" value="Sigma3 and sigma4 domains of RNA polymerase sigma factors"/>
    <property type="match status" value="1"/>
</dbReference>
<dbReference type="Gene3D" id="1.10.1740.10">
    <property type="match status" value="1"/>
</dbReference>
<feature type="domain" description="RNA polymerase sigma factor 70 region 4 type 2" evidence="6">
    <location>
        <begin position="113"/>
        <end position="164"/>
    </location>
</feature>
<dbReference type="Pfam" id="PF08281">
    <property type="entry name" value="Sigma70_r4_2"/>
    <property type="match status" value="1"/>
</dbReference>
<accession>A0A1T4Y8B8</accession>
<dbReference type="GO" id="GO:0016987">
    <property type="term" value="F:sigma factor activity"/>
    <property type="evidence" value="ECO:0007669"/>
    <property type="project" value="UniProtKB-KW"/>
</dbReference>
<evidence type="ECO:0000256" key="3">
    <source>
        <dbReference type="ARBA" id="ARBA00023082"/>
    </source>
</evidence>
<dbReference type="InterPro" id="IPR014284">
    <property type="entry name" value="RNA_pol_sigma-70_dom"/>
</dbReference>
<dbReference type="SUPFAM" id="SSF88946">
    <property type="entry name" value="Sigma2 domain of RNA polymerase sigma factors"/>
    <property type="match status" value="1"/>
</dbReference>
<evidence type="ECO:0000256" key="4">
    <source>
        <dbReference type="ARBA" id="ARBA00023163"/>
    </source>
</evidence>
<dbReference type="PANTHER" id="PTHR43133:SF51">
    <property type="entry name" value="RNA POLYMERASE SIGMA FACTOR"/>
    <property type="match status" value="1"/>
</dbReference>
<dbReference type="AlphaFoldDB" id="A0A1T4Y8B8"/>
<dbReference type="NCBIfam" id="TIGR02937">
    <property type="entry name" value="sigma70-ECF"/>
    <property type="match status" value="1"/>
</dbReference>
<feature type="domain" description="RNA polymerase sigma-70 region 2" evidence="5">
    <location>
        <begin position="21"/>
        <end position="88"/>
    </location>
</feature>
<dbReference type="NCBIfam" id="TIGR02954">
    <property type="entry name" value="Sig70_famx3"/>
    <property type="match status" value="1"/>
</dbReference>
<dbReference type="InterPro" id="IPR039425">
    <property type="entry name" value="RNA_pol_sigma-70-like"/>
</dbReference>
<comment type="similarity">
    <text evidence="1">Belongs to the sigma-70 factor family. ECF subfamily.</text>
</comment>
<keyword evidence="8" id="KW-1185">Reference proteome</keyword>
<gene>
    <name evidence="7" type="ORF">SAMN04244570_1996</name>
</gene>
<protein>
    <submittedName>
        <fullName evidence="7">RNA polymerase, sigma subunit, SigV</fullName>
    </submittedName>
</protein>
<dbReference type="PANTHER" id="PTHR43133">
    <property type="entry name" value="RNA POLYMERASE ECF-TYPE SIGMA FACTO"/>
    <property type="match status" value="1"/>
</dbReference>
<keyword evidence="3" id="KW-0731">Sigma factor</keyword>
<dbReference type="InterPro" id="IPR007627">
    <property type="entry name" value="RNA_pol_sigma70_r2"/>
</dbReference>
<keyword evidence="2" id="KW-0805">Transcription regulation</keyword>
<dbReference type="InterPro" id="IPR014300">
    <property type="entry name" value="RNA_pol_sigma-V"/>
</dbReference>
<dbReference type="GO" id="GO:0006352">
    <property type="term" value="P:DNA-templated transcription initiation"/>
    <property type="evidence" value="ECO:0007669"/>
    <property type="project" value="InterPro"/>
</dbReference>
<dbReference type="InterPro" id="IPR036388">
    <property type="entry name" value="WH-like_DNA-bd_sf"/>
</dbReference>
<keyword evidence="4" id="KW-0804">Transcription</keyword>
<evidence type="ECO:0000313" key="8">
    <source>
        <dbReference type="Proteomes" id="UP000190042"/>
    </source>
</evidence>
<evidence type="ECO:0000259" key="6">
    <source>
        <dbReference type="Pfam" id="PF08281"/>
    </source>
</evidence>
<dbReference type="InterPro" id="IPR013249">
    <property type="entry name" value="RNA_pol_sigma70_r4_t2"/>
</dbReference>
<evidence type="ECO:0000259" key="5">
    <source>
        <dbReference type="Pfam" id="PF04542"/>
    </source>
</evidence>
<dbReference type="EMBL" id="FUYJ01000003">
    <property type="protein sequence ID" value="SKA98072.1"/>
    <property type="molecule type" value="Genomic_DNA"/>
</dbReference>
<evidence type="ECO:0000313" key="7">
    <source>
        <dbReference type="EMBL" id="SKA98072.1"/>
    </source>
</evidence>
<reference evidence="8" key="1">
    <citation type="submission" date="2017-02" db="EMBL/GenBank/DDBJ databases">
        <authorList>
            <person name="Varghese N."/>
            <person name="Submissions S."/>
        </authorList>
    </citation>
    <scope>NUCLEOTIDE SEQUENCE [LARGE SCALE GENOMIC DNA]</scope>
    <source>
        <strain evidence="8">DSM 23966</strain>
    </source>
</reference>
<dbReference type="RefSeq" id="WP_078817516.1">
    <property type="nucleotide sequence ID" value="NZ_FUYJ01000003.1"/>
</dbReference>
<dbReference type="GO" id="GO:0003677">
    <property type="term" value="F:DNA binding"/>
    <property type="evidence" value="ECO:0007669"/>
    <property type="project" value="InterPro"/>
</dbReference>
<dbReference type="InterPro" id="IPR013324">
    <property type="entry name" value="RNA_pol_sigma_r3/r4-like"/>
</dbReference>
<organism evidence="7 8">
    <name type="scientific">Sporosarcina newyorkensis</name>
    <dbReference type="NCBI Taxonomy" id="759851"/>
    <lineage>
        <taxon>Bacteria</taxon>
        <taxon>Bacillati</taxon>
        <taxon>Bacillota</taxon>
        <taxon>Bacilli</taxon>
        <taxon>Bacillales</taxon>
        <taxon>Caryophanaceae</taxon>
        <taxon>Sporosarcina</taxon>
    </lineage>
</organism>